<dbReference type="RefSeq" id="WP_062319481.1">
    <property type="nucleotide sequence ID" value="NZ_BJWJ01000001.1"/>
</dbReference>
<dbReference type="STRING" id="306541.SAMN05421668_101210"/>
<protein>
    <recommendedName>
        <fullName evidence="6">DUF2975 domain-containing protein</fullName>
    </recommendedName>
</protein>
<dbReference type="OrthoDB" id="1100174at2"/>
<feature type="transmembrane region" description="Helical" evidence="1">
    <location>
        <begin position="42"/>
        <end position="61"/>
    </location>
</feature>
<evidence type="ECO:0000313" key="4">
    <source>
        <dbReference type="Proteomes" id="UP000199139"/>
    </source>
</evidence>
<evidence type="ECO:0008006" key="6">
    <source>
        <dbReference type="Google" id="ProtNLM"/>
    </source>
</evidence>
<evidence type="ECO:0000313" key="5">
    <source>
        <dbReference type="Proteomes" id="UP000321773"/>
    </source>
</evidence>
<feature type="transmembrane region" description="Helical" evidence="1">
    <location>
        <begin position="7"/>
        <end position="30"/>
    </location>
</feature>
<dbReference type="AlphaFoldDB" id="A0A1I6P591"/>
<evidence type="ECO:0000313" key="2">
    <source>
        <dbReference type="EMBL" id="GEM03110.1"/>
    </source>
</evidence>
<sequence length="157" mass="17491">MTYSTRLLKLALIVIGSPIVIFAGYLIYSLIAQPFNTSYDQLMYPIVIGMLLTAVPFFYALRRAYDLLKFIDRQQAFTPVAVTALKQIKQAAIAIAVIYTIIWPFVYGIAEIDDAPGLVLVGGLPIFFSMVIAIFAALLQKLLKQAIEIKQENDLTI</sequence>
<gene>
    <name evidence="2" type="ORF">HMI01_00980</name>
    <name evidence="3" type="ORF">SAMN05421668_101210</name>
</gene>
<dbReference type="Pfam" id="PF11188">
    <property type="entry name" value="DUF2975"/>
    <property type="match status" value="1"/>
</dbReference>
<keyword evidence="1" id="KW-0472">Membrane</keyword>
<feature type="transmembrane region" description="Helical" evidence="1">
    <location>
        <begin position="116"/>
        <end position="139"/>
    </location>
</feature>
<dbReference type="EMBL" id="BJWJ01000001">
    <property type="protein sequence ID" value="GEM03110.1"/>
    <property type="molecule type" value="Genomic_DNA"/>
</dbReference>
<dbReference type="EMBL" id="FPAI01000001">
    <property type="protein sequence ID" value="SFS35383.1"/>
    <property type="molecule type" value="Genomic_DNA"/>
</dbReference>
<dbReference type="Proteomes" id="UP000321773">
    <property type="component" value="Unassembled WGS sequence"/>
</dbReference>
<dbReference type="InterPro" id="IPR021354">
    <property type="entry name" value="DUF2975"/>
</dbReference>
<reference evidence="2 5" key="2">
    <citation type="submission" date="2019-07" db="EMBL/GenBank/DDBJ databases">
        <title>Whole genome shotgun sequence of Halolactibacillus miurensis NBRC 100873.</title>
        <authorList>
            <person name="Hosoyama A."/>
            <person name="Uohara A."/>
            <person name="Ohji S."/>
            <person name="Ichikawa N."/>
        </authorList>
    </citation>
    <scope>NUCLEOTIDE SEQUENCE [LARGE SCALE GENOMIC DNA]</scope>
    <source>
        <strain evidence="2 5">NBRC 100873</strain>
    </source>
</reference>
<evidence type="ECO:0000313" key="3">
    <source>
        <dbReference type="EMBL" id="SFS35383.1"/>
    </source>
</evidence>
<keyword evidence="5" id="KW-1185">Reference proteome</keyword>
<feature type="transmembrane region" description="Helical" evidence="1">
    <location>
        <begin position="91"/>
        <end position="110"/>
    </location>
</feature>
<accession>A0A1I6P591</accession>
<reference evidence="3 4" key="1">
    <citation type="submission" date="2016-10" db="EMBL/GenBank/DDBJ databases">
        <authorList>
            <person name="de Groot N.N."/>
        </authorList>
    </citation>
    <scope>NUCLEOTIDE SEQUENCE [LARGE SCALE GENOMIC DNA]</scope>
    <source>
        <strain evidence="3 4">DSM 17074</strain>
    </source>
</reference>
<dbReference type="Proteomes" id="UP000199139">
    <property type="component" value="Unassembled WGS sequence"/>
</dbReference>
<organism evidence="3 4">
    <name type="scientific">Halolactibacillus miurensis</name>
    <dbReference type="NCBI Taxonomy" id="306541"/>
    <lineage>
        <taxon>Bacteria</taxon>
        <taxon>Bacillati</taxon>
        <taxon>Bacillota</taxon>
        <taxon>Bacilli</taxon>
        <taxon>Bacillales</taxon>
        <taxon>Bacillaceae</taxon>
        <taxon>Halolactibacillus</taxon>
    </lineage>
</organism>
<name>A0A1I6P591_9BACI</name>
<keyword evidence="1" id="KW-0812">Transmembrane</keyword>
<proteinExistence type="predicted"/>
<evidence type="ECO:0000256" key="1">
    <source>
        <dbReference type="SAM" id="Phobius"/>
    </source>
</evidence>
<keyword evidence="1" id="KW-1133">Transmembrane helix</keyword>